<dbReference type="RefSeq" id="WP_301233206.1">
    <property type="nucleotide sequence ID" value="NZ_QAIC01000022.1"/>
</dbReference>
<gene>
    <name evidence="2" type="ORF">DBA34_01050</name>
    <name evidence="3" type="ORF">DBB29_24675</name>
</gene>
<evidence type="ECO:0000256" key="1">
    <source>
        <dbReference type="SAM" id="Phobius"/>
    </source>
</evidence>
<keyword evidence="1" id="KW-0812">Transmembrane</keyword>
<feature type="transmembrane region" description="Helical" evidence="1">
    <location>
        <begin position="54"/>
        <end position="77"/>
    </location>
</feature>
<dbReference type="Proteomes" id="UP001172791">
    <property type="component" value="Unassembled WGS sequence"/>
</dbReference>
<accession>A0AAW7MGQ3</accession>
<dbReference type="AlphaFoldDB" id="A0AAW7MGQ3"/>
<evidence type="ECO:0008006" key="6">
    <source>
        <dbReference type="Google" id="ProtNLM"/>
    </source>
</evidence>
<reference evidence="2" key="1">
    <citation type="submission" date="2018-04" db="EMBL/GenBank/DDBJ databases">
        <authorList>
            <person name="Jy Z."/>
        </authorList>
    </citation>
    <scope>NUCLEOTIDE SEQUENCE</scope>
    <source>
        <strain evidence="3">AS13</strain>
        <strain evidence="2">LA18</strain>
    </source>
</reference>
<sequence>MKISQLGQIAIRNRTPFLLALVAVFQVLDWHSTLSAPAGLTETNGMLVWLGGRIGFALAVSLVKIATIAAVAVWFLFWRKHKGAYEFEFTVCLSVVVLVYGSVIFNNYAQHA</sequence>
<protein>
    <recommendedName>
        <fullName evidence="6">DUF5658 domain-containing protein</fullName>
    </recommendedName>
</protein>
<organism evidence="2 5">
    <name type="scientific">Pandoraea cepalis</name>
    <dbReference type="NCBI Taxonomy" id="2508294"/>
    <lineage>
        <taxon>Bacteria</taxon>
        <taxon>Pseudomonadati</taxon>
        <taxon>Pseudomonadota</taxon>
        <taxon>Betaproteobacteria</taxon>
        <taxon>Burkholderiales</taxon>
        <taxon>Burkholderiaceae</taxon>
        <taxon>Pandoraea</taxon>
    </lineage>
</organism>
<dbReference type="Proteomes" id="UP001172788">
    <property type="component" value="Unassembled WGS sequence"/>
</dbReference>
<evidence type="ECO:0000313" key="3">
    <source>
        <dbReference type="EMBL" id="MDN4581310.1"/>
    </source>
</evidence>
<keyword evidence="4" id="KW-1185">Reference proteome</keyword>
<feature type="transmembrane region" description="Helical" evidence="1">
    <location>
        <begin position="89"/>
        <end position="109"/>
    </location>
</feature>
<proteinExistence type="predicted"/>
<evidence type="ECO:0000313" key="2">
    <source>
        <dbReference type="EMBL" id="MDN4571856.1"/>
    </source>
</evidence>
<keyword evidence="1" id="KW-1133">Transmembrane helix</keyword>
<dbReference type="EMBL" id="QAID01000046">
    <property type="protein sequence ID" value="MDN4581310.1"/>
    <property type="molecule type" value="Genomic_DNA"/>
</dbReference>
<evidence type="ECO:0000313" key="4">
    <source>
        <dbReference type="Proteomes" id="UP001172788"/>
    </source>
</evidence>
<name>A0AAW7MGQ3_9BURK</name>
<comment type="caution">
    <text evidence="2">The sequence shown here is derived from an EMBL/GenBank/DDBJ whole genome shotgun (WGS) entry which is preliminary data.</text>
</comment>
<evidence type="ECO:0000313" key="5">
    <source>
        <dbReference type="Proteomes" id="UP001172791"/>
    </source>
</evidence>
<dbReference type="EMBL" id="QAIC01000022">
    <property type="protein sequence ID" value="MDN4571856.1"/>
    <property type="molecule type" value="Genomic_DNA"/>
</dbReference>
<keyword evidence="1" id="KW-0472">Membrane</keyword>